<dbReference type="STRING" id="487184.SAMN05216421_2093"/>
<feature type="transmembrane region" description="Helical" evidence="1">
    <location>
        <begin position="144"/>
        <end position="167"/>
    </location>
</feature>
<reference evidence="3" key="1">
    <citation type="submission" date="2016-10" db="EMBL/GenBank/DDBJ databases">
        <authorList>
            <person name="Varghese N."/>
            <person name="Submissions S."/>
        </authorList>
    </citation>
    <scope>NUCLEOTIDE SEQUENCE [LARGE SCALE GENOMIC DNA]</scope>
    <source>
        <strain evidence="3">NRRL B-51270</strain>
    </source>
</reference>
<dbReference type="OrthoDB" id="7026253at2"/>
<evidence type="ECO:0000313" key="3">
    <source>
        <dbReference type="Proteomes" id="UP000243207"/>
    </source>
</evidence>
<feature type="transmembrane region" description="Helical" evidence="1">
    <location>
        <begin position="39"/>
        <end position="59"/>
    </location>
</feature>
<proteinExistence type="predicted"/>
<accession>A0A1H1UPR3</accession>
<feature type="transmembrane region" description="Helical" evidence="1">
    <location>
        <begin position="71"/>
        <end position="92"/>
    </location>
</feature>
<evidence type="ECO:0000313" key="2">
    <source>
        <dbReference type="EMBL" id="SDS73829.1"/>
    </source>
</evidence>
<organism evidence="2 3">
    <name type="scientific">Halopseudomonas xinjiangensis</name>
    <dbReference type="NCBI Taxonomy" id="487184"/>
    <lineage>
        <taxon>Bacteria</taxon>
        <taxon>Pseudomonadati</taxon>
        <taxon>Pseudomonadota</taxon>
        <taxon>Gammaproteobacteria</taxon>
        <taxon>Pseudomonadales</taxon>
        <taxon>Pseudomonadaceae</taxon>
        <taxon>Halopseudomonas</taxon>
    </lineage>
</organism>
<name>A0A1H1UPR3_9GAMM</name>
<dbReference type="RefSeq" id="WP_093394223.1">
    <property type="nucleotide sequence ID" value="NZ_LT629736.1"/>
</dbReference>
<sequence length="169" mass="18997">MVAIFNETKKPVPEQDALGSPRDCLEFFRKEGQQALDVLFQKVAAFLAIQSCLTITYGLSMLNENPRWADTFTLITPAALGLFAMACCMHAWPSIRAASETVLHWQGKQLAIIGKLSPRDLARDRNPLLSRREERIEDQERAMLYAKLAPSGCATFWLVLTGTTLWIQL</sequence>
<gene>
    <name evidence="2" type="ORF">SAMN05216421_2093</name>
</gene>
<keyword evidence="1" id="KW-0472">Membrane</keyword>
<protein>
    <submittedName>
        <fullName evidence="2">Uncharacterized protein</fullName>
    </submittedName>
</protein>
<keyword evidence="3" id="KW-1185">Reference proteome</keyword>
<dbReference type="Proteomes" id="UP000243207">
    <property type="component" value="Chromosome I"/>
</dbReference>
<keyword evidence="1" id="KW-1133">Transmembrane helix</keyword>
<dbReference type="EMBL" id="LT629736">
    <property type="protein sequence ID" value="SDS73829.1"/>
    <property type="molecule type" value="Genomic_DNA"/>
</dbReference>
<dbReference type="AlphaFoldDB" id="A0A1H1UPR3"/>
<keyword evidence="1" id="KW-0812">Transmembrane</keyword>
<evidence type="ECO:0000256" key="1">
    <source>
        <dbReference type="SAM" id="Phobius"/>
    </source>
</evidence>